<evidence type="ECO:0008006" key="3">
    <source>
        <dbReference type="Google" id="ProtNLM"/>
    </source>
</evidence>
<name>A0AAV3ZNB2_9GAST</name>
<evidence type="ECO:0000313" key="2">
    <source>
        <dbReference type="Proteomes" id="UP000735302"/>
    </source>
</evidence>
<organism evidence="1 2">
    <name type="scientific">Plakobranchus ocellatus</name>
    <dbReference type="NCBI Taxonomy" id="259542"/>
    <lineage>
        <taxon>Eukaryota</taxon>
        <taxon>Metazoa</taxon>
        <taxon>Spiralia</taxon>
        <taxon>Lophotrochozoa</taxon>
        <taxon>Mollusca</taxon>
        <taxon>Gastropoda</taxon>
        <taxon>Heterobranchia</taxon>
        <taxon>Euthyneura</taxon>
        <taxon>Panpulmonata</taxon>
        <taxon>Sacoglossa</taxon>
        <taxon>Placobranchoidea</taxon>
        <taxon>Plakobranchidae</taxon>
        <taxon>Plakobranchus</taxon>
    </lineage>
</organism>
<reference evidence="1 2" key="1">
    <citation type="journal article" date="2021" name="Elife">
        <title>Chloroplast acquisition without the gene transfer in kleptoplastic sea slugs, Plakobranchus ocellatus.</title>
        <authorList>
            <person name="Maeda T."/>
            <person name="Takahashi S."/>
            <person name="Yoshida T."/>
            <person name="Shimamura S."/>
            <person name="Takaki Y."/>
            <person name="Nagai Y."/>
            <person name="Toyoda A."/>
            <person name="Suzuki Y."/>
            <person name="Arimoto A."/>
            <person name="Ishii H."/>
            <person name="Satoh N."/>
            <person name="Nishiyama T."/>
            <person name="Hasebe M."/>
            <person name="Maruyama T."/>
            <person name="Minagawa J."/>
            <person name="Obokata J."/>
            <person name="Shigenobu S."/>
        </authorList>
    </citation>
    <scope>NUCLEOTIDE SEQUENCE [LARGE SCALE GENOMIC DNA]</scope>
</reference>
<dbReference type="AlphaFoldDB" id="A0AAV3ZNB2"/>
<accession>A0AAV3ZNB2</accession>
<sequence length="154" mass="17437">MFADLYGKRKKQLAPKGPVEKYRRRKLCGTDPPPFGVSVDSRSTAGENFVVLIRHLLVCHMTADELQPHIRILKQLMKQRQSLQKKSASRKRDPAYQREKLLGYLKTANSLFCVPMAFSNQAASSHMPMCKRSSCPSWGCAGKIRKNSQKLSSQ</sequence>
<evidence type="ECO:0000313" key="1">
    <source>
        <dbReference type="EMBL" id="GFN96629.1"/>
    </source>
</evidence>
<dbReference type="Proteomes" id="UP000735302">
    <property type="component" value="Unassembled WGS sequence"/>
</dbReference>
<gene>
    <name evidence="1" type="ORF">PoB_002313500</name>
</gene>
<protein>
    <recommendedName>
        <fullName evidence="3">40S ribosomal protein S15</fullName>
    </recommendedName>
</protein>
<dbReference type="EMBL" id="BLXT01002699">
    <property type="protein sequence ID" value="GFN96629.1"/>
    <property type="molecule type" value="Genomic_DNA"/>
</dbReference>
<keyword evidence="2" id="KW-1185">Reference proteome</keyword>
<comment type="caution">
    <text evidence="1">The sequence shown here is derived from an EMBL/GenBank/DDBJ whole genome shotgun (WGS) entry which is preliminary data.</text>
</comment>
<proteinExistence type="predicted"/>